<dbReference type="InterPro" id="IPR003594">
    <property type="entry name" value="HATPase_dom"/>
</dbReference>
<dbReference type="Pfam" id="PF00072">
    <property type="entry name" value="Response_reg"/>
    <property type="match status" value="2"/>
</dbReference>
<dbReference type="Pfam" id="PF00512">
    <property type="entry name" value="HisKA"/>
    <property type="match status" value="1"/>
</dbReference>
<evidence type="ECO:0000256" key="9">
    <source>
        <dbReference type="ARBA" id="ARBA00074306"/>
    </source>
</evidence>
<dbReference type="InterPro" id="IPR000014">
    <property type="entry name" value="PAS"/>
</dbReference>
<dbReference type="SUPFAM" id="SSF55874">
    <property type="entry name" value="ATPase domain of HSP90 chaperone/DNA topoisomerase II/histidine kinase"/>
    <property type="match status" value="1"/>
</dbReference>
<dbReference type="Gene3D" id="3.40.50.2300">
    <property type="match status" value="2"/>
</dbReference>
<evidence type="ECO:0000256" key="5">
    <source>
        <dbReference type="ARBA" id="ARBA00022553"/>
    </source>
</evidence>
<dbReference type="InterPro" id="IPR005467">
    <property type="entry name" value="His_kinase_dom"/>
</dbReference>
<dbReference type="InterPro" id="IPR036097">
    <property type="entry name" value="HisK_dim/P_sf"/>
</dbReference>
<dbReference type="PANTHER" id="PTHR45339">
    <property type="entry name" value="HYBRID SIGNAL TRANSDUCTION HISTIDINE KINASE J"/>
    <property type="match status" value="1"/>
</dbReference>
<feature type="domain" description="Response regulatory" evidence="13">
    <location>
        <begin position="535"/>
        <end position="655"/>
    </location>
</feature>
<dbReference type="PRINTS" id="PR00344">
    <property type="entry name" value="BCTRLSENSOR"/>
</dbReference>
<feature type="domain" description="Response regulatory" evidence="13">
    <location>
        <begin position="674"/>
        <end position="795"/>
    </location>
</feature>
<comment type="function">
    <text evidence="8">May play the central regulatory role in sporulation. It may be an element of the effector pathway responsible for the activation of sporulation genes in response to nutritional stress. Spo0A may act in concert with spo0H (a sigma factor) to control the expression of some genes that are critical to the sporulation process.</text>
</comment>
<protein>
    <recommendedName>
        <fullName evidence="9">Circadian input-output histidine kinase CikA</fullName>
        <ecNumber evidence="3">2.7.13.3</ecNumber>
    </recommendedName>
    <alternativeName>
        <fullName evidence="4">Stage 0 sporulation protein A homolog</fullName>
    </alternativeName>
</protein>
<dbReference type="Gene3D" id="3.30.565.10">
    <property type="entry name" value="Histidine kinase-like ATPase, C-terminal domain"/>
    <property type="match status" value="1"/>
</dbReference>
<evidence type="ECO:0000256" key="3">
    <source>
        <dbReference type="ARBA" id="ARBA00012438"/>
    </source>
</evidence>
<evidence type="ECO:0000313" key="19">
    <source>
        <dbReference type="Proteomes" id="UP000094869"/>
    </source>
</evidence>
<organism evidence="14 17">
    <name type="scientific">Eisenbergiella tayi</name>
    <dbReference type="NCBI Taxonomy" id="1432052"/>
    <lineage>
        <taxon>Bacteria</taxon>
        <taxon>Bacillati</taxon>
        <taxon>Bacillota</taxon>
        <taxon>Clostridia</taxon>
        <taxon>Lachnospirales</taxon>
        <taxon>Lachnospiraceae</taxon>
        <taxon>Eisenbergiella</taxon>
    </lineage>
</organism>
<dbReference type="SUPFAM" id="SSF52172">
    <property type="entry name" value="CheY-like"/>
    <property type="match status" value="2"/>
</dbReference>
<dbReference type="NCBIfam" id="TIGR00229">
    <property type="entry name" value="sensory_box"/>
    <property type="match status" value="1"/>
</dbReference>
<evidence type="ECO:0000259" key="12">
    <source>
        <dbReference type="PROSITE" id="PS50109"/>
    </source>
</evidence>
<dbReference type="EC" id="2.7.13.3" evidence="3"/>
<keyword evidence="6 14" id="KW-0418">Kinase</keyword>
<evidence type="ECO:0000313" key="16">
    <source>
        <dbReference type="EMBL" id="ODR59238.1"/>
    </source>
</evidence>
<evidence type="ECO:0000256" key="1">
    <source>
        <dbReference type="ARBA" id="ARBA00000085"/>
    </source>
</evidence>
<evidence type="ECO:0000256" key="11">
    <source>
        <dbReference type="SAM" id="Coils"/>
    </source>
</evidence>
<dbReference type="PROSITE" id="PS50110">
    <property type="entry name" value="RESPONSE_REGULATORY"/>
    <property type="match status" value="2"/>
</dbReference>
<feature type="modified residue" description="4-aspartylphosphate" evidence="10">
    <location>
        <position position="589"/>
    </location>
</feature>
<evidence type="ECO:0000313" key="18">
    <source>
        <dbReference type="Proteomes" id="UP000094271"/>
    </source>
</evidence>
<dbReference type="Proteomes" id="UP000094271">
    <property type="component" value="Unassembled WGS sequence"/>
</dbReference>
<reference evidence="14 17" key="1">
    <citation type="submission" date="2016-07" db="EMBL/GenBank/DDBJ databases">
        <title>Characterization of isolates of Eisenbergiella tayi derived from blood cultures, using whole genome sequencing.</title>
        <authorList>
            <person name="Burdz T."/>
            <person name="Wiebe D."/>
            <person name="Huynh C."/>
            <person name="Bernard K."/>
        </authorList>
    </citation>
    <scope>NUCLEOTIDE SEQUENCE [LARGE SCALE GENOMIC DNA]</scope>
    <source>
        <strain evidence="14 17">NML 110608</strain>
    </source>
</reference>
<reference evidence="16 19" key="2">
    <citation type="submission" date="2016-08" db="EMBL/GenBank/DDBJ databases">
        <title>Characterization of Isolates of Eisenbergiella tayi Derived from Blood Cultures, Using Whole Genome Sequencing.</title>
        <authorList>
            <person name="Bernier A.-M."/>
            <person name="Burdz T."/>
            <person name="Wiebe D."/>
            <person name="Bernard K."/>
        </authorList>
    </citation>
    <scope>NUCLEOTIDE SEQUENCE [LARGE SCALE GENOMIC DNA]</scope>
    <source>
        <strain evidence="16 19">NML120146</strain>
    </source>
</reference>
<dbReference type="AlphaFoldDB" id="A0A1E3A9U9"/>
<dbReference type="SMART" id="SM00387">
    <property type="entry name" value="HATPase_c"/>
    <property type="match status" value="1"/>
</dbReference>
<keyword evidence="7" id="KW-0902">Two-component regulatory system</keyword>
<dbReference type="EMBL" id="MEHA01000006">
    <property type="protein sequence ID" value="ODR52496.1"/>
    <property type="molecule type" value="Genomic_DNA"/>
</dbReference>
<sequence>MDTENRERDYEYTTLMNMLHVSVSKHLLNEHFSLVWANDFYYELIGYTKEEYETIYHNHCDSYYSNDELGIHDEDDWNVLGEAVTKALSEGKSGYSIIGRIRRKDGEYILVQMSATFVDDYIDGYQVSYTAMTDVTDLVMQQREQSVTYDNLPGFVAKCRIGQNMEMTLLSANTRFYDFFGENSGKSGEENPLFLTNLKQNEEVMYAHKEEFAEGKPVHFVVRVTSRAGKEAWLQVNAACVDTLGEAPVYLLLFIDITNETELRLMQEKLEKQAQELKTALHLAERANQAKSDFLSHMSHDIRTPMNAIVGMTDIASLHLNEPDKIQDCLKKIALSGRHLLGLINDVLDMSKIENGNISISRIPLSLPELITNVVTITQPNIKARNQKFSVKLHNLRHERYCSDALRLRQILINLLSNASKFTPAGGEVSMDIEERKGEDELSVFLDMVITDTGIGMSEEFMEHIFEPFSREQDSRVDKTEGSGLGMAITKRLVELLGGTIRVTSKNGAGSTFSVTIPMQIDDMPPIYPYFPDLRILVVDDGEDILEYMEQALKEFGVTAECTESGADAVARVKEAHEKGENYDAVILDWKMPVMDGLQTARCIREEVGNEIPVLIMSAYDWSEIEEAAQTVGVAGFLQKPIFLSTLCYGIQKYVLGENVLKNELPTYDFTGRHFLLVEDNELNREIARELLQQTGAAVDIAGDGKAGLEAFENSMEGFYDLILMDIRMPVMDGLCATKEIRRLSRRDASGIPVIAMTADAFAEDITVAMQAGMNAHIAKPIEVQQLYRLIDSFLA</sequence>
<evidence type="ECO:0000259" key="13">
    <source>
        <dbReference type="PROSITE" id="PS50110"/>
    </source>
</evidence>
<dbReference type="InterPro" id="IPR035965">
    <property type="entry name" value="PAS-like_dom_sf"/>
</dbReference>
<keyword evidence="14" id="KW-0808">Transferase</keyword>
<dbReference type="SMART" id="SM00448">
    <property type="entry name" value="REC"/>
    <property type="match status" value="2"/>
</dbReference>
<evidence type="ECO:0000256" key="2">
    <source>
        <dbReference type="ARBA" id="ARBA00006402"/>
    </source>
</evidence>
<dbReference type="InterPro" id="IPR004358">
    <property type="entry name" value="Sig_transdc_His_kin-like_C"/>
</dbReference>
<dbReference type="PANTHER" id="PTHR45339:SF1">
    <property type="entry name" value="HYBRID SIGNAL TRANSDUCTION HISTIDINE KINASE J"/>
    <property type="match status" value="1"/>
</dbReference>
<gene>
    <name evidence="14" type="primary">barA_1</name>
    <name evidence="15" type="ORF">BEI59_10700</name>
    <name evidence="14" type="ORF">BEI61_01297</name>
    <name evidence="16" type="ORF">BEI63_06885</name>
</gene>
<dbReference type="InterPro" id="IPR001610">
    <property type="entry name" value="PAC"/>
</dbReference>
<feature type="domain" description="Histidine kinase" evidence="12">
    <location>
        <begin position="297"/>
        <end position="521"/>
    </location>
</feature>
<reference evidence="15 18" key="3">
    <citation type="submission" date="2016-08" db="EMBL/GenBank/DDBJ databases">
        <authorList>
            <person name="Seilhamer J.J."/>
        </authorList>
    </citation>
    <scope>NUCLEOTIDE SEQUENCE [LARGE SCALE GENOMIC DNA]</scope>
    <source>
        <strain evidence="15 18">NML150140-1</strain>
    </source>
</reference>
<dbReference type="InterPro" id="IPR001789">
    <property type="entry name" value="Sig_transdc_resp-reg_receiver"/>
</dbReference>
<dbReference type="Gene3D" id="3.30.450.20">
    <property type="entry name" value="PAS domain"/>
    <property type="match status" value="2"/>
</dbReference>
<dbReference type="Gene3D" id="1.10.287.130">
    <property type="match status" value="1"/>
</dbReference>
<proteinExistence type="inferred from homology"/>
<dbReference type="Pfam" id="PF08447">
    <property type="entry name" value="PAS_3"/>
    <property type="match status" value="1"/>
</dbReference>
<dbReference type="InterPro" id="IPR036890">
    <property type="entry name" value="HATPase_C_sf"/>
</dbReference>
<evidence type="ECO:0000313" key="15">
    <source>
        <dbReference type="EMBL" id="ODR52496.1"/>
    </source>
</evidence>
<dbReference type="PROSITE" id="PS50109">
    <property type="entry name" value="HIS_KIN"/>
    <property type="match status" value="1"/>
</dbReference>
<dbReference type="InterPro" id="IPR011006">
    <property type="entry name" value="CheY-like_superfamily"/>
</dbReference>
<evidence type="ECO:0000256" key="8">
    <source>
        <dbReference type="ARBA" id="ARBA00024867"/>
    </source>
</evidence>
<evidence type="ECO:0000313" key="17">
    <source>
        <dbReference type="Proteomes" id="UP000094067"/>
    </source>
</evidence>
<dbReference type="InterPro" id="IPR013655">
    <property type="entry name" value="PAS_fold_3"/>
</dbReference>
<accession>A0A1E3A9U9</accession>
<evidence type="ECO:0000313" key="14">
    <source>
        <dbReference type="EMBL" id="ODM05409.1"/>
    </source>
</evidence>
<dbReference type="SMART" id="SM00388">
    <property type="entry name" value="HisKA"/>
    <property type="match status" value="1"/>
</dbReference>
<dbReference type="SUPFAM" id="SSF47384">
    <property type="entry name" value="Homodimeric domain of signal transducing histidine kinase"/>
    <property type="match status" value="1"/>
</dbReference>
<name>A0A1E3A9U9_9FIRM</name>
<dbReference type="OrthoDB" id="9790669at2"/>
<evidence type="ECO:0000256" key="10">
    <source>
        <dbReference type="PROSITE-ProRule" id="PRU00169"/>
    </source>
</evidence>
<dbReference type="CDD" id="cd17546">
    <property type="entry name" value="REC_hyHK_CKI1_RcsC-like"/>
    <property type="match status" value="2"/>
</dbReference>
<dbReference type="RefSeq" id="WP_069151686.1">
    <property type="nucleotide sequence ID" value="NZ_DBFYTW010000085.1"/>
</dbReference>
<keyword evidence="19" id="KW-1185">Reference proteome</keyword>
<evidence type="ECO:0000256" key="7">
    <source>
        <dbReference type="ARBA" id="ARBA00023012"/>
    </source>
</evidence>
<comment type="catalytic activity">
    <reaction evidence="1">
        <text>ATP + protein L-histidine = ADP + protein N-phospho-L-histidine.</text>
        <dbReference type="EC" id="2.7.13.3"/>
    </reaction>
</comment>
<feature type="coiled-coil region" evidence="11">
    <location>
        <begin position="260"/>
        <end position="290"/>
    </location>
</feature>
<comment type="similarity">
    <text evidence="2">In the N-terminal section; belongs to the phytochrome family.</text>
</comment>
<dbReference type="EMBL" id="MEHD01000015">
    <property type="protein sequence ID" value="ODR59238.1"/>
    <property type="molecule type" value="Genomic_DNA"/>
</dbReference>
<dbReference type="Pfam" id="PF02518">
    <property type="entry name" value="HATPase_c"/>
    <property type="match status" value="1"/>
</dbReference>
<dbReference type="CDD" id="cd16922">
    <property type="entry name" value="HATPase_EvgS-ArcB-TorS-like"/>
    <property type="match status" value="1"/>
</dbReference>
<dbReference type="Proteomes" id="UP000094067">
    <property type="component" value="Unassembled WGS sequence"/>
</dbReference>
<dbReference type="SUPFAM" id="SSF55785">
    <property type="entry name" value="PYP-like sensor domain (PAS domain)"/>
    <property type="match status" value="2"/>
</dbReference>
<dbReference type="PATRIC" id="fig|1432052.4.peg.1455"/>
<dbReference type="InterPro" id="IPR003661">
    <property type="entry name" value="HisK_dim/P_dom"/>
</dbReference>
<dbReference type="Proteomes" id="UP000094869">
    <property type="component" value="Unassembled WGS sequence"/>
</dbReference>
<comment type="caution">
    <text evidence="14">The sequence shown here is derived from an EMBL/GenBank/DDBJ whole genome shotgun (WGS) entry which is preliminary data.</text>
</comment>
<evidence type="ECO:0000256" key="4">
    <source>
        <dbReference type="ARBA" id="ARBA00018672"/>
    </source>
</evidence>
<dbReference type="CDD" id="cd00082">
    <property type="entry name" value="HisKA"/>
    <property type="match status" value="1"/>
</dbReference>
<dbReference type="FunFam" id="3.30.565.10:FF:000010">
    <property type="entry name" value="Sensor histidine kinase RcsC"/>
    <property type="match status" value="1"/>
</dbReference>
<dbReference type="SMART" id="SM00086">
    <property type="entry name" value="PAC"/>
    <property type="match status" value="2"/>
</dbReference>
<dbReference type="EMBL" id="MCGH01000002">
    <property type="protein sequence ID" value="ODM05409.1"/>
    <property type="molecule type" value="Genomic_DNA"/>
</dbReference>
<feature type="modified residue" description="4-aspartylphosphate" evidence="10">
    <location>
        <position position="726"/>
    </location>
</feature>
<keyword evidence="11" id="KW-0175">Coiled coil</keyword>
<dbReference type="GO" id="GO:0000155">
    <property type="term" value="F:phosphorelay sensor kinase activity"/>
    <property type="evidence" value="ECO:0007669"/>
    <property type="project" value="InterPro"/>
</dbReference>
<keyword evidence="5 10" id="KW-0597">Phosphoprotein</keyword>
<evidence type="ECO:0000256" key="6">
    <source>
        <dbReference type="ARBA" id="ARBA00022777"/>
    </source>
</evidence>